<sequence>MGNTSSNRKRDKDNSQIVPQADSNTIPAHLTGNGCSIRADSDVKIIGGRPYLDEKVSTYICPTDWEEADRIQMGHFILKKLLDGSYAANLSDIIKPGSKILDIGCGPGHWSFEVAQKFPEAEVYGVDIVSSFPNEIKPSNCYFELCNVLEGLPFSNDEFDYVFMRHMVSALKKDQWVPLFSEIMRVLKPGGTVESVEFEWAAKSMGPVHTQLITKWFEMTSKTRAMDFQFTSKLEQTIKDAGFQNVTCICKDVPLGKWDEKLGRVAEIWTANLAEMANGMKSLSAQIMGITDEEWMNIINTIVQEFDEYRTYHEHRIILATKKYD</sequence>
<dbReference type="PANTHER" id="PTHR43591:SF24">
    <property type="entry name" value="2-METHOXY-6-POLYPRENYL-1,4-BENZOQUINOL METHYLASE, MITOCHONDRIAL"/>
    <property type="match status" value="1"/>
</dbReference>
<comment type="caution">
    <text evidence="3">The sequence shown here is derived from an EMBL/GenBank/DDBJ whole genome shotgun (WGS) entry which is preliminary data.</text>
</comment>
<dbReference type="Gene3D" id="3.40.50.150">
    <property type="entry name" value="Vaccinia Virus protein VP39"/>
    <property type="match status" value="1"/>
</dbReference>
<accession>A0A9N9NJM8</accession>
<feature type="compositionally biased region" description="Polar residues" evidence="1">
    <location>
        <begin position="15"/>
        <end position="26"/>
    </location>
</feature>
<protein>
    <submittedName>
        <fullName evidence="3">9210_t:CDS:1</fullName>
    </submittedName>
</protein>
<dbReference type="Proteomes" id="UP000789405">
    <property type="component" value="Unassembled WGS sequence"/>
</dbReference>
<reference evidence="3" key="1">
    <citation type="submission" date="2021-06" db="EMBL/GenBank/DDBJ databases">
        <authorList>
            <person name="Kallberg Y."/>
            <person name="Tangrot J."/>
            <person name="Rosling A."/>
        </authorList>
    </citation>
    <scope>NUCLEOTIDE SEQUENCE</scope>
    <source>
        <strain evidence="3">MA453B</strain>
    </source>
</reference>
<dbReference type="OrthoDB" id="2357324at2759"/>
<dbReference type="InterPro" id="IPR041698">
    <property type="entry name" value="Methyltransf_25"/>
</dbReference>
<feature type="region of interest" description="Disordered" evidence="1">
    <location>
        <begin position="1"/>
        <end position="29"/>
    </location>
</feature>
<evidence type="ECO:0000313" key="3">
    <source>
        <dbReference type="EMBL" id="CAG8738608.1"/>
    </source>
</evidence>
<proteinExistence type="predicted"/>
<feature type="domain" description="Methyltransferase" evidence="2">
    <location>
        <begin position="100"/>
        <end position="191"/>
    </location>
</feature>
<evidence type="ECO:0000313" key="4">
    <source>
        <dbReference type="Proteomes" id="UP000789405"/>
    </source>
</evidence>
<dbReference type="SUPFAM" id="SSF53335">
    <property type="entry name" value="S-adenosyl-L-methionine-dependent methyltransferases"/>
    <property type="match status" value="1"/>
</dbReference>
<gene>
    <name evidence="3" type="ORF">DERYTH_LOCUS15794</name>
</gene>
<evidence type="ECO:0000259" key="2">
    <source>
        <dbReference type="Pfam" id="PF13649"/>
    </source>
</evidence>
<dbReference type="EMBL" id="CAJVPY010013117">
    <property type="protein sequence ID" value="CAG8738608.1"/>
    <property type="molecule type" value="Genomic_DNA"/>
</dbReference>
<dbReference type="CDD" id="cd02440">
    <property type="entry name" value="AdoMet_MTases"/>
    <property type="match status" value="1"/>
</dbReference>
<evidence type="ECO:0000256" key="1">
    <source>
        <dbReference type="SAM" id="MobiDB-lite"/>
    </source>
</evidence>
<dbReference type="GO" id="GO:0008168">
    <property type="term" value="F:methyltransferase activity"/>
    <property type="evidence" value="ECO:0007669"/>
    <property type="project" value="TreeGrafter"/>
</dbReference>
<dbReference type="PANTHER" id="PTHR43591">
    <property type="entry name" value="METHYLTRANSFERASE"/>
    <property type="match status" value="1"/>
</dbReference>
<dbReference type="InterPro" id="IPR029063">
    <property type="entry name" value="SAM-dependent_MTases_sf"/>
</dbReference>
<name>A0A9N9NJM8_9GLOM</name>
<organism evidence="3 4">
    <name type="scientific">Dentiscutata erythropus</name>
    <dbReference type="NCBI Taxonomy" id="1348616"/>
    <lineage>
        <taxon>Eukaryota</taxon>
        <taxon>Fungi</taxon>
        <taxon>Fungi incertae sedis</taxon>
        <taxon>Mucoromycota</taxon>
        <taxon>Glomeromycotina</taxon>
        <taxon>Glomeromycetes</taxon>
        <taxon>Diversisporales</taxon>
        <taxon>Gigasporaceae</taxon>
        <taxon>Dentiscutata</taxon>
    </lineage>
</organism>
<keyword evidence="4" id="KW-1185">Reference proteome</keyword>
<dbReference type="AlphaFoldDB" id="A0A9N9NJM8"/>
<dbReference type="Pfam" id="PF13649">
    <property type="entry name" value="Methyltransf_25"/>
    <property type="match status" value="1"/>
</dbReference>